<comment type="caution">
    <text evidence="1">The sequence shown here is derived from an EMBL/GenBank/DDBJ whole genome shotgun (WGS) entry which is preliminary data.</text>
</comment>
<accession>A0ABW3MKY7</accession>
<dbReference type="Proteomes" id="UP001597045">
    <property type="component" value="Unassembled WGS sequence"/>
</dbReference>
<dbReference type="EMBL" id="JBHTIS010002699">
    <property type="protein sequence ID" value="MFD1050234.1"/>
    <property type="molecule type" value="Genomic_DNA"/>
</dbReference>
<gene>
    <name evidence="1" type="ORF">ACFQ1S_34285</name>
</gene>
<evidence type="ECO:0000313" key="1">
    <source>
        <dbReference type="EMBL" id="MFD1050234.1"/>
    </source>
</evidence>
<organism evidence="1 2">
    <name type="scientific">Kibdelosporangium lantanae</name>
    <dbReference type="NCBI Taxonomy" id="1497396"/>
    <lineage>
        <taxon>Bacteria</taxon>
        <taxon>Bacillati</taxon>
        <taxon>Actinomycetota</taxon>
        <taxon>Actinomycetes</taxon>
        <taxon>Pseudonocardiales</taxon>
        <taxon>Pseudonocardiaceae</taxon>
        <taxon>Kibdelosporangium</taxon>
    </lineage>
</organism>
<keyword evidence="2" id="KW-1185">Reference proteome</keyword>
<reference evidence="2" key="1">
    <citation type="journal article" date="2019" name="Int. J. Syst. Evol. Microbiol.">
        <title>The Global Catalogue of Microorganisms (GCM) 10K type strain sequencing project: providing services to taxonomists for standard genome sequencing and annotation.</title>
        <authorList>
            <consortium name="The Broad Institute Genomics Platform"/>
            <consortium name="The Broad Institute Genome Sequencing Center for Infectious Disease"/>
            <person name="Wu L."/>
            <person name="Ma J."/>
        </authorList>
    </citation>
    <scope>NUCLEOTIDE SEQUENCE [LARGE SCALE GENOMIC DNA]</scope>
    <source>
        <strain evidence="2">JCM 31486</strain>
    </source>
</reference>
<proteinExistence type="predicted"/>
<protein>
    <submittedName>
        <fullName evidence="1">Uncharacterized protein</fullName>
    </submittedName>
</protein>
<feature type="non-terminal residue" evidence="1">
    <location>
        <position position="206"/>
    </location>
</feature>
<evidence type="ECO:0000313" key="2">
    <source>
        <dbReference type="Proteomes" id="UP001597045"/>
    </source>
</evidence>
<sequence>MSFDELMAHAQNLQYLAAKHAIDHHETEPEYARHGVDGYYAEVIPPLFEPYSKIQDPKVYDPLIGDLRAVLTGLSNGQANTDALNSNEVYPANPTLAKITTAGDIMKGWTGEAGMAFKAKFLDPFPMYSRNQYILTAVLKAGLDAHRAMWASARHDIDAIAEGTIHAFDNADCSNKNDWNVGFTILSSLAAVTAAFLPVGGTAALT</sequence>
<name>A0ABW3MKY7_9PSEU</name>